<evidence type="ECO:0000256" key="1">
    <source>
        <dbReference type="SAM" id="SignalP"/>
    </source>
</evidence>
<dbReference type="Proteomes" id="UP000597762">
    <property type="component" value="Unassembled WGS sequence"/>
</dbReference>
<dbReference type="InterPro" id="IPR011330">
    <property type="entry name" value="Glyco_hydro/deAcase_b/a-brl"/>
</dbReference>
<sequence>MGASLQMRLALSIISVLLLSEVQFFVQCTNKYCNQGKNCRIEKDCFCASRSYPLPLKDTPQFIYFGFDDAVTKLLQMDVYDYIFQSGRKNPNGCPISFSLYVSHNYTDYSLVRRYYNLGLEIGSHSVTHTRLSNKTDLEREARKQKDNLVRLAGVDKSDIRGWRSPFLQTAGDWQPYVLKKLGYEYDISMSIARLSLLASFRVSDGFFWSFAYGLPKGCSLFCDLLAKGWHRKMTLDCVFPGHVWINFCVSNFRVAWCLMRGHLRVWMLVCPAVVAPGDGACDDDVSAVSLKSPRMISLFFGVTEEIRSFICLAELVFHRFIRVKR</sequence>
<evidence type="ECO:0000259" key="2">
    <source>
        <dbReference type="Pfam" id="PF01522"/>
    </source>
</evidence>
<evidence type="ECO:0000313" key="3">
    <source>
        <dbReference type="EMBL" id="CAE1289664.1"/>
    </source>
</evidence>
<keyword evidence="4" id="KW-1185">Reference proteome</keyword>
<dbReference type="AlphaFoldDB" id="A0A812D075"/>
<dbReference type="PANTHER" id="PTHR45985">
    <property type="match status" value="1"/>
</dbReference>
<dbReference type="OrthoDB" id="504708at2759"/>
<feature type="signal peptide" evidence="1">
    <location>
        <begin position="1"/>
        <end position="24"/>
    </location>
</feature>
<dbReference type="GO" id="GO:0005975">
    <property type="term" value="P:carbohydrate metabolic process"/>
    <property type="evidence" value="ECO:0007669"/>
    <property type="project" value="InterPro"/>
</dbReference>
<organism evidence="3 4">
    <name type="scientific">Acanthosepion pharaonis</name>
    <name type="common">Pharaoh cuttlefish</name>
    <name type="synonym">Sepia pharaonis</name>
    <dbReference type="NCBI Taxonomy" id="158019"/>
    <lineage>
        <taxon>Eukaryota</taxon>
        <taxon>Metazoa</taxon>
        <taxon>Spiralia</taxon>
        <taxon>Lophotrochozoa</taxon>
        <taxon>Mollusca</taxon>
        <taxon>Cephalopoda</taxon>
        <taxon>Coleoidea</taxon>
        <taxon>Decapodiformes</taxon>
        <taxon>Sepiida</taxon>
        <taxon>Sepiina</taxon>
        <taxon>Sepiidae</taxon>
        <taxon>Acanthosepion</taxon>
    </lineage>
</organism>
<accession>A0A812D075</accession>
<gene>
    <name evidence="3" type="ORF">SPHA_47766</name>
</gene>
<dbReference type="InterPro" id="IPR002509">
    <property type="entry name" value="NODB_dom"/>
</dbReference>
<dbReference type="PANTHER" id="PTHR45985:SF8">
    <property type="entry name" value="CHITIN DEACETYLASE-LIKE 9, ISOFORM A"/>
    <property type="match status" value="1"/>
</dbReference>
<evidence type="ECO:0000313" key="4">
    <source>
        <dbReference type="Proteomes" id="UP000597762"/>
    </source>
</evidence>
<feature type="domain" description="NodB homology" evidence="2">
    <location>
        <begin position="98"/>
        <end position="186"/>
    </location>
</feature>
<dbReference type="Pfam" id="PF01522">
    <property type="entry name" value="Polysacc_deac_1"/>
    <property type="match status" value="1"/>
</dbReference>
<dbReference type="Gene3D" id="3.20.20.370">
    <property type="entry name" value="Glycoside hydrolase/deacetylase"/>
    <property type="match status" value="1"/>
</dbReference>
<comment type="caution">
    <text evidence="3">The sequence shown here is derived from an EMBL/GenBank/DDBJ whole genome shotgun (WGS) entry which is preliminary data.</text>
</comment>
<feature type="chain" id="PRO_5032532526" description="NodB homology domain-containing protein" evidence="1">
    <location>
        <begin position="25"/>
        <end position="326"/>
    </location>
</feature>
<keyword evidence="1" id="KW-0732">Signal</keyword>
<dbReference type="EMBL" id="CAHIKZ030002621">
    <property type="protein sequence ID" value="CAE1289664.1"/>
    <property type="molecule type" value="Genomic_DNA"/>
</dbReference>
<dbReference type="InterPro" id="IPR052740">
    <property type="entry name" value="CE4"/>
</dbReference>
<reference evidence="3" key="1">
    <citation type="submission" date="2021-01" db="EMBL/GenBank/DDBJ databases">
        <authorList>
            <person name="Li R."/>
            <person name="Bekaert M."/>
        </authorList>
    </citation>
    <scope>NUCLEOTIDE SEQUENCE</scope>
    <source>
        <strain evidence="3">Farmed</strain>
    </source>
</reference>
<name>A0A812D075_ACAPH</name>
<protein>
    <recommendedName>
        <fullName evidence="2">NodB homology domain-containing protein</fullName>
    </recommendedName>
</protein>
<dbReference type="GO" id="GO:0016810">
    <property type="term" value="F:hydrolase activity, acting on carbon-nitrogen (but not peptide) bonds"/>
    <property type="evidence" value="ECO:0007669"/>
    <property type="project" value="InterPro"/>
</dbReference>
<proteinExistence type="predicted"/>
<dbReference type="SUPFAM" id="SSF88713">
    <property type="entry name" value="Glycoside hydrolase/deacetylase"/>
    <property type="match status" value="1"/>
</dbReference>